<evidence type="ECO:0000313" key="1">
    <source>
        <dbReference type="EMBL" id="OPJ79267.1"/>
    </source>
</evidence>
<reference evidence="1 2" key="1">
    <citation type="submission" date="2016-02" db="EMBL/GenBank/DDBJ databases">
        <title>Band-tailed pigeon sequencing and assembly.</title>
        <authorList>
            <person name="Soares A.E."/>
            <person name="Novak B.J."/>
            <person name="Rice E.S."/>
            <person name="O'Connell B."/>
            <person name="Chang D."/>
            <person name="Weber S."/>
            <person name="Shapiro B."/>
        </authorList>
    </citation>
    <scope>NUCLEOTIDE SEQUENCE [LARGE SCALE GENOMIC DNA]</scope>
    <source>
        <strain evidence="1">BTP2013</strain>
        <tissue evidence="1">Blood</tissue>
    </source>
</reference>
<dbReference type="Proteomes" id="UP000190648">
    <property type="component" value="Unassembled WGS sequence"/>
</dbReference>
<keyword evidence="2" id="KW-1185">Reference proteome</keyword>
<name>A0A1V4K5Z0_PATFA</name>
<gene>
    <name evidence="1" type="ORF">AV530_005154</name>
</gene>
<evidence type="ECO:0000313" key="2">
    <source>
        <dbReference type="Proteomes" id="UP000190648"/>
    </source>
</evidence>
<organism evidence="1 2">
    <name type="scientific">Patagioenas fasciata monilis</name>
    <dbReference type="NCBI Taxonomy" id="372326"/>
    <lineage>
        <taxon>Eukaryota</taxon>
        <taxon>Metazoa</taxon>
        <taxon>Chordata</taxon>
        <taxon>Craniata</taxon>
        <taxon>Vertebrata</taxon>
        <taxon>Euteleostomi</taxon>
        <taxon>Archelosauria</taxon>
        <taxon>Archosauria</taxon>
        <taxon>Dinosauria</taxon>
        <taxon>Saurischia</taxon>
        <taxon>Theropoda</taxon>
        <taxon>Coelurosauria</taxon>
        <taxon>Aves</taxon>
        <taxon>Neognathae</taxon>
        <taxon>Neoaves</taxon>
        <taxon>Columbimorphae</taxon>
        <taxon>Columbiformes</taxon>
        <taxon>Columbidae</taxon>
        <taxon>Patagioenas</taxon>
    </lineage>
</organism>
<sequence>MYVLPRWSREPLPPEQAILGSSHSAKRWTASFKLQLGKITSKTRSINGSNGNTHKLIDCSCWHGGPGDTSAEVVGSCGCVHQPVIPVPLPGDSCVTHFFIQKQHADGVESSGAL</sequence>
<accession>A0A1V4K5Z0</accession>
<comment type="caution">
    <text evidence="1">The sequence shown here is derived from an EMBL/GenBank/DDBJ whole genome shotgun (WGS) entry which is preliminary data.</text>
</comment>
<dbReference type="AlphaFoldDB" id="A0A1V4K5Z0"/>
<dbReference type="EMBL" id="LSYS01004732">
    <property type="protein sequence ID" value="OPJ79267.1"/>
    <property type="molecule type" value="Genomic_DNA"/>
</dbReference>
<proteinExistence type="predicted"/>
<protein>
    <submittedName>
        <fullName evidence="1">Uncharacterized protein</fullName>
    </submittedName>
</protein>